<comment type="caution">
    <text evidence="2">The sequence shown here is derived from an EMBL/GenBank/DDBJ whole genome shotgun (WGS) entry which is preliminary data.</text>
</comment>
<evidence type="ECO:0000313" key="3">
    <source>
        <dbReference type="Proteomes" id="UP000006322"/>
    </source>
</evidence>
<gene>
    <name evidence="2" type="ORF">GPLA_4676</name>
</gene>
<dbReference type="InterPro" id="IPR018392">
    <property type="entry name" value="LysM"/>
</dbReference>
<dbReference type="SMART" id="SM00257">
    <property type="entry name" value="LysM"/>
    <property type="match status" value="1"/>
</dbReference>
<dbReference type="STRING" id="1129793.GPLA_4676"/>
<dbReference type="Proteomes" id="UP000006322">
    <property type="component" value="Unassembled WGS sequence"/>
</dbReference>
<proteinExistence type="predicted"/>
<name>K7AJQ6_9ALTE</name>
<sequence>MLNNLLRLTLVLLILPFFVHADVIKLKDGAPQIYTVKPGDTLWDISNLFLDKPWYWPQIWRTNTQIINPHLIFPGDELRLSINSAGEPMIDLVRSTQKPYIVRSPTAKQILKSNRPIAVLPWHEIEPYFNQELVMSEQEYAVLPSIVGSPEGTEFFANGDVVLVNAQGLALGNYQVVRKQQALYNQEGDFLGMQVRHVAQGEALSPLLPKQSLVSLSEANLEVKRGDKLLKVVKSSNSESMVQIKGAQEEKGHIIADVSQYQLSGKYSVVVVDLGQDEISAGVVMGIYQQGAAVIDGEQAQYVNETQLLQRVFSQGEVLPQPWMKVGELLVFKVFSKVSYALVTRSSTVIRKGAIVAKP</sequence>
<dbReference type="InterPro" id="IPR036779">
    <property type="entry name" value="LysM_dom_sf"/>
</dbReference>
<dbReference type="PROSITE" id="PS51782">
    <property type="entry name" value="LYSM"/>
    <property type="match status" value="1"/>
</dbReference>
<organism evidence="2 3">
    <name type="scientific">Paraglaciecola polaris LMG 21857</name>
    <dbReference type="NCBI Taxonomy" id="1129793"/>
    <lineage>
        <taxon>Bacteria</taxon>
        <taxon>Pseudomonadati</taxon>
        <taxon>Pseudomonadota</taxon>
        <taxon>Gammaproteobacteria</taxon>
        <taxon>Alteromonadales</taxon>
        <taxon>Alteromonadaceae</taxon>
        <taxon>Paraglaciecola</taxon>
    </lineage>
</organism>
<reference evidence="3" key="1">
    <citation type="journal article" date="2014" name="Environ. Microbiol.">
        <title>Comparative genomics of the marine bacterial genus Glaciecola reveals the high degree of genomic diversity and genomic characteristic for cold adaptation.</title>
        <authorList>
            <person name="Qin Q.L."/>
            <person name="Xie B.B."/>
            <person name="Yu Y."/>
            <person name="Shu Y.L."/>
            <person name="Rong J.C."/>
            <person name="Zhang Y.J."/>
            <person name="Zhao D.L."/>
            <person name="Chen X.L."/>
            <person name="Zhang X.Y."/>
            <person name="Chen B."/>
            <person name="Zhou B.C."/>
            <person name="Zhang Y.Z."/>
        </authorList>
    </citation>
    <scope>NUCLEOTIDE SEQUENCE [LARGE SCALE GENOMIC DNA]</scope>
    <source>
        <strain evidence="3">LMG 21857</strain>
    </source>
</reference>
<dbReference type="Pfam" id="PF01476">
    <property type="entry name" value="LysM"/>
    <property type="match status" value="1"/>
</dbReference>
<dbReference type="Gene3D" id="3.10.350.10">
    <property type="entry name" value="LysM domain"/>
    <property type="match status" value="1"/>
</dbReference>
<dbReference type="InterPro" id="IPR052196">
    <property type="entry name" value="Bact_Kbp"/>
</dbReference>
<dbReference type="RefSeq" id="WP_007107312.1">
    <property type="nucleotide sequence ID" value="NZ_BAER01000141.1"/>
</dbReference>
<evidence type="ECO:0000313" key="2">
    <source>
        <dbReference type="EMBL" id="GAC35550.1"/>
    </source>
</evidence>
<accession>K7AJQ6</accession>
<dbReference type="EMBL" id="BAER01000141">
    <property type="protein sequence ID" value="GAC35550.1"/>
    <property type="molecule type" value="Genomic_DNA"/>
</dbReference>
<dbReference type="PANTHER" id="PTHR34700:SF8">
    <property type="entry name" value="POTASSIUM BINDING PROTEIN KBP"/>
    <property type="match status" value="1"/>
</dbReference>
<feature type="domain" description="LysM" evidence="1">
    <location>
        <begin position="32"/>
        <end position="80"/>
    </location>
</feature>
<dbReference type="PANTHER" id="PTHR34700">
    <property type="entry name" value="POTASSIUM BINDING PROTEIN KBP"/>
    <property type="match status" value="1"/>
</dbReference>
<dbReference type="SUPFAM" id="SSF54106">
    <property type="entry name" value="LysM domain"/>
    <property type="match status" value="1"/>
</dbReference>
<dbReference type="AlphaFoldDB" id="K7AJQ6"/>
<dbReference type="CDD" id="cd00118">
    <property type="entry name" value="LysM"/>
    <property type="match status" value="1"/>
</dbReference>
<evidence type="ECO:0000259" key="1">
    <source>
        <dbReference type="PROSITE" id="PS51782"/>
    </source>
</evidence>
<protein>
    <submittedName>
        <fullName evidence="2">Peptidoglycan-binding LysM</fullName>
    </submittedName>
</protein>
<keyword evidence="3" id="KW-1185">Reference proteome</keyword>
<dbReference type="OrthoDB" id="9765158at2"/>